<keyword evidence="7" id="KW-1185">Reference proteome</keyword>
<dbReference type="GO" id="GO:0008113">
    <property type="term" value="F:peptide-methionine (S)-S-oxide reductase activity"/>
    <property type="evidence" value="ECO:0007669"/>
    <property type="project" value="UniProtKB-EC"/>
</dbReference>
<name>A0AAW0G3Z7_9APHY</name>
<dbReference type="Pfam" id="PF01625">
    <property type="entry name" value="PMSR"/>
    <property type="match status" value="1"/>
</dbReference>
<evidence type="ECO:0000256" key="3">
    <source>
        <dbReference type="ARBA" id="ARBA00023002"/>
    </source>
</evidence>
<evidence type="ECO:0000256" key="2">
    <source>
        <dbReference type="ARBA" id="ARBA00012502"/>
    </source>
</evidence>
<gene>
    <name evidence="6" type="primary">MXR1</name>
    <name evidence="6" type="ORF">QCA50_012338</name>
</gene>
<dbReference type="PANTHER" id="PTHR43774:SF1">
    <property type="entry name" value="PEPTIDE METHIONINE SULFOXIDE REDUCTASE MSRA 2"/>
    <property type="match status" value="1"/>
</dbReference>
<dbReference type="Proteomes" id="UP001385951">
    <property type="component" value="Unassembled WGS sequence"/>
</dbReference>
<dbReference type="InterPro" id="IPR036509">
    <property type="entry name" value="Met_Sox_Rdtase_MsrA_sf"/>
</dbReference>
<evidence type="ECO:0000313" key="6">
    <source>
        <dbReference type="EMBL" id="KAK7684391.1"/>
    </source>
</evidence>
<dbReference type="PANTHER" id="PTHR43774">
    <property type="entry name" value="PEPTIDE METHIONINE SULFOXIDE REDUCTASE"/>
    <property type="match status" value="1"/>
</dbReference>
<keyword evidence="3" id="KW-0560">Oxidoreductase</keyword>
<reference evidence="6 7" key="1">
    <citation type="submission" date="2022-09" db="EMBL/GenBank/DDBJ databases">
        <authorList>
            <person name="Palmer J.M."/>
        </authorList>
    </citation>
    <scope>NUCLEOTIDE SEQUENCE [LARGE SCALE GENOMIC DNA]</scope>
    <source>
        <strain evidence="6 7">DSM 7382</strain>
    </source>
</reference>
<accession>A0AAW0G3Z7</accession>
<protein>
    <recommendedName>
        <fullName evidence="2">peptide-methionine (S)-S-oxide reductase</fullName>
        <ecNumber evidence="2">1.8.4.11</ecNumber>
    </recommendedName>
    <alternativeName>
        <fullName evidence="4">Peptide-methionine (S)-S-oxide reductase</fullName>
    </alternativeName>
</protein>
<evidence type="ECO:0000256" key="1">
    <source>
        <dbReference type="ARBA" id="ARBA00005591"/>
    </source>
</evidence>
<evidence type="ECO:0000256" key="4">
    <source>
        <dbReference type="ARBA" id="ARBA00030643"/>
    </source>
</evidence>
<dbReference type="EC" id="1.8.4.11" evidence="2"/>
<dbReference type="Gene3D" id="3.30.1060.10">
    <property type="entry name" value="Peptide methionine sulphoxide reductase MsrA"/>
    <property type="match status" value="1"/>
</dbReference>
<comment type="similarity">
    <text evidence="1">Belongs to the MsrA Met sulfoxide reductase family.</text>
</comment>
<dbReference type="EMBL" id="JASBNA010000025">
    <property type="protein sequence ID" value="KAK7684391.1"/>
    <property type="molecule type" value="Genomic_DNA"/>
</dbReference>
<sequence length="84" mass="10010">MFLEILVDIVAEYRSAIFYNSPEQRDIAQRVTEEVQKKHFDAKGEKIVTDIVEAGPWWDAEDYHQEYLTKNPDGYQCPTHRLHW</sequence>
<dbReference type="InterPro" id="IPR002569">
    <property type="entry name" value="Met_Sox_Rdtase_MsrA_dom"/>
</dbReference>
<feature type="domain" description="Peptide methionine sulphoxide reductase MsrA" evidence="5">
    <location>
        <begin position="8"/>
        <end position="77"/>
    </location>
</feature>
<organism evidence="6 7">
    <name type="scientific">Cerrena zonata</name>
    <dbReference type="NCBI Taxonomy" id="2478898"/>
    <lineage>
        <taxon>Eukaryota</taxon>
        <taxon>Fungi</taxon>
        <taxon>Dikarya</taxon>
        <taxon>Basidiomycota</taxon>
        <taxon>Agaricomycotina</taxon>
        <taxon>Agaricomycetes</taxon>
        <taxon>Polyporales</taxon>
        <taxon>Cerrenaceae</taxon>
        <taxon>Cerrena</taxon>
    </lineage>
</organism>
<evidence type="ECO:0000259" key="5">
    <source>
        <dbReference type="Pfam" id="PF01625"/>
    </source>
</evidence>
<dbReference type="SUPFAM" id="SSF55068">
    <property type="entry name" value="Peptide methionine sulfoxide reductase"/>
    <property type="match status" value="1"/>
</dbReference>
<dbReference type="AlphaFoldDB" id="A0AAW0G3Z7"/>
<evidence type="ECO:0000313" key="7">
    <source>
        <dbReference type="Proteomes" id="UP001385951"/>
    </source>
</evidence>
<comment type="caution">
    <text evidence="6">The sequence shown here is derived from an EMBL/GenBank/DDBJ whole genome shotgun (WGS) entry which is preliminary data.</text>
</comment>
<proteinExistence type="inferred from homology"/>